<dbReference type="GO" id="GO:0043590">
    <property type="term" value="C:bacterial nucleoid"/>
    <property type="evidence" value="ECO:0007669"/>
    <property type="project" value="TreeGrafter"/>
</dbReference>
<dbReference type="PIRSF" id="PIRSF003128">
    <property type="entry name" value="RecN"/>
    <property type="match status" value="1"/>
</dbReference>
<evidence type="ECO:0000256" key="9">
    <source>
        <dbReference type="PIRNR" id="PIRNR003128"/>
    </source>
</evidence>
<name>A0A9D0YWI0_9FIRM</name>
<evidence type="ECO:0000259" key="11">
    <source>
        <dbReference type="Pfam" id="PF02463"/>
    </source>
</evidence>
<dbReference type="InterPro" id="IPR003395">
    <property type="entry name" value="RecF/RecN/SMC_N"/>
</dbReference>
<gene>
    <name evidence="12" type="primary">recN</name>
    <name evidence="12" type="ORF">IAA66_07210</name>
</gene>
<reference evidence="12" key="2">
    <citation type="journal article" date="2021" name="PeerJ">
        <title>Extensive microbial diversity within the chicken gut microbiome revealed by metagenomics and culture.</title>
        <authorList>
            <person name="Gilroy R."/>
            <person name="Ravi A."/>
            <person name="Getino M."/>
            <person name="Pursley I."/>
            <person name="Horton D.L."/>
            <person name="Alikhan N.F."/>
            <person name="Baker D."/>
            <person name="Gharbi K."/>
            <person name="Hall N."/>
            <person name="Watson M."/>
            <person name="Adriaenssens E.M."/>
            <person name="Foster-Nyarko E."/>
            <person name="Jarju S."/>
            <person name="Secka A."/>
            <person name="Antonio M."/>
            <person name="Oren A."/>
            <person name="Chaudhuri R.R."/>
            <person name="La Ragione R."/>
            <person name="Hildebrand F."/>
            <person name="Pallen M.J."/>
        </authorList>
    </citation>
    <scope>NUCLEOTIDE SEQUENCE</scope>
    <source>
        <strain evidence="12">ChiHile30-977</strain>
    </source>
</reference>
<keyword evidence="4" id="KW-0547">Nucleotide-binding</keyword>
<dbReference type="FunFam" id="3.40.50.300:FF:000319">
    <property type="entry name" value="DNA repair protein RecN"/>
    <property type="match status" value="1"/>
</dbReference>
<dbReference type="GO" id="GO:0009432">
    <property type="term" value="P:SOS response"/>
    <property type="evidence" value="ECO:0007669"/>
    <property type="project" value="TreeGrafter"/>
</dbReference>
<comment type="caution">
    <text evidence="12">The sequence shown here is derived from an EMBL/GenBank/DDBJ whole genome shotgun (WGS) entry which is preliminary data.</text>
</comment>
<comment type="similarity">
    <text evidence="2 9">Belongs to the RecN family.</text>
</comment>
<evidence type="ECO:0000256" key="6">
    <source>
        <dbReference type="ARBA" id="ARBA00022840"/>
    </source>
</evidence>
<evidence type="ECO:0000313" key="13">
    <source>
        <dbReference type="Proteomes" id="UP000886819"/>
    </source>
</evidence>
<dbReference type="Pfam" id="PF02463">
    <property type="entry name" value="SMC_N"/>
    <property type="match status" value="1"/>
</dbReference>
<evidence type="ECO:0000256" key="10">
    <source>
        <dbReference type="SAM" id="Coils"/>
    </source>
</evidence>
<keyword evidence="6" id="KW-0067">ATP-binding</keyword>
<dbReference type="InterPro" id="IPR004604">
    <property type="entry name" value="DNA_recomb/repair_RecN"/>
</dbReference>
<evidence type="ECO:0000256" key="2">
    <source>
        <dbReference type="ARBA" id="ARBA00009441"/>
    </source>
</evidence>
<dbReference type="EMBL" id="DVFI01000099">
    <property type="protein sequence ID" value="HIQ63362.1"/>
    <property type="molecule type" value="Genomic_DNA"/>
</dbReference>
<organism evidence="12 13">
    <name type="scientific">Candidatus Avichristensenella intestinipullorum</name>
    <dbReference type="NCBI Taxonomy" id="2840693"/>
    <lineage>
        <taxon>Bacteria</taxon>
        <taxon>Bacillati</taxon>
        <taxon>Bacillota</taxon>
        <taxon>Clostridia</taxon>
        <taxon>Candidatus Avichristensenella</taxon>
    </lineage>
</organism>
<evidence type="ECO:0000256" key="3">
    <source>
        <dbReference type="ARBA" id="ARBA00021315"/>
    </source>
</evidence>
<reference evidence="12" key="1">
    <citation type="submission" date="2020-10" db="EMBL/GenBank/DDBJ databases">
        <authorList>
            <person name="Gilroy R."/>
        </authorList>
    </citation>
    <scope>NUCLEOTIDE SEQUENCE</scope>
    <source>
        <strain evidence="12">ChiHile30-977</strain>
    </source>
</reference>
<feature type="coiled-coil region" evidence="10">
    <location>
        <begin position="206"/>
        <end position="233"/>
    </location>
</feature>
<proteinExistence type="inferred from homology"/>
<evidence type="ECO:0000256" key="1">
    <source>
        <dbReference type="ARBA" id="ARBA00003618"/>
    </source>
</evidence>
<dbReference type="PANTHER" id="PTHR11059">
    <property type="entry name" value="DNA REPAIR PROTEIN RECN"/>
    <property type="match status" value="1"/>
</dbReference>
<evidence type="ECO:0000256" key="7">
    <source>
        <dbReference type="ARBA" id="ARBA00023204"/>
    </source>
</evidence>
<dbReference type="Gene3D" id="3.40.50.300">
    <property type="entry name" value="P-loop containing nucleotide triphosphate hydrolases"/>
    <property type="match status" value="2"/>
</dbReference>
<dbReference type="GO" id="GO:0006310">
    <property type="term" value="P:DNA recombination"/>
    <property type="evidence" value="ECO:0007669"/>
    <property type="project" value="InterPro"/>
</dbReference>
<keyword evidence="7 9" id="KW-0234">DNA repair</keyword>
<keyword evidence="10" id="KW-0175">Coiled coil</keyword>
<dbReference type="GO" id="GO:0006281">
    <property type="term" value="P:DNA repair"/>
    <property type="evidence" value="ECO:0007669"/>
    <property type="project" value="UniProtKB-KW"/>
</dbReference>
<dbReference type="GO" id="GO:0005524">
    <property type="term" value="F:ATP binding"/>
    <property type="evidence" value="ECO:0007669"/>
    <property type="project" value="UniProtKB-KW"/>
</dbReference>
<dbReference type="AlphaFoldDB" id="A0A9D0YWI0"/>
<protein>
    <recommendedName>
        <fullName evidence="3 9">DNA repair protein RecN</fullName>
    </recommendedName>
    <alternativeName>
        <fullName evidence="8 9">Recombination protein N</fullName>
    </alternativeName>
</protein>
<dbReference type="SUPFAM" id="SSF52540">
    <property type="entry name" value="P-loop containing nucleoside triphosphate hydrolases"/>
    <property type="match status" value="2"/>
</dbReference>
<sequence>MLLQLAIRSIALIDRLEIAFGPGLNVLTGETGAGKSIVVGSLDFVLGGRADKDRIAGDALKGQVEALFDVSRQARVLALLEEMGLEAEDGLLPIQREIHRNGRSLCRVAGVTVPLAQLKRVTSLLVDLHGQHAHQSLLDPATHLGFLDGMGDAAHRARVQAVRAAHEAWSQAQRALTEASQGALERARREDMLRFQLDELDGAALREGEETELEQQRTVMRNAEKIREAVERAYAFVSGGVGEEGLSGLDALRAALEALASVARYGESYEHAHDQLAEAVYAIESVAEDIDGLRDAIEADPAALEGIEARLDLLGKLRRKYGATSREMIAYRERVREELDASEHGQARLEALERQEKALRATLLREAEALCDARHTLAVRFRAQVLEQLAQLGMAGARFDVRFAPPEPDRAPTADGMDRVEFLLSANAGEPLRPLARVASGGELSRIMLAFKCIEADSEGIPVLVFDEVDTGISGHMGQVVAEKMLQTARGRQVLCVTHLPQIAALADAQYLVEKSECDGRTRTSVRALDGPGRVEAVARLLGGGETAVAHARAMLSKRPPAGR</sequence>
<dbReference type="PANTHER" id="PTHR11059:SF0">
    <property type="entry name" value="DNA REPAIR PROTEIN RECN"/>
    <property type="match status" value="1"/>
</dbReference>
<feature type="domain" description="RecF/RecN/SMC N-terminal" evidence="11">
    <location>
        <begin position="14"/>
        <end position="515"/>
    </location>
</feature>
<dbReference type="Proteomes" id="UP000886819">
    <property type="component" value="Unassembled WGS sequence"/>
</dbReference>
<dbReference type="CDD" id="cd03241">
    <property type="entry name" value="ABC_RecN"/>
    <property type="match status" value="2"/>
</dbReference>
<evidence type="ECO:0000256" key="8">
    <source>
        <dbReference type="ARBA" id="ARBA00033408"/>
    </source>
</evidence>
<evidence type="ECO:0000256" key="4">
    <source>
        <dbReference type="ARBA" id="ARBA00022741"/>
    </source>
</evidence>
<dbReference type="NCBIfam" id="TIGR00634">
    <property type="entry name" value="recN"/>
    <property type="match status" value="1"/>
</dbReference>
<comment type="function">
    <text evidence="1 9">May be involved in recombinational repair of damaged DNA.</text>
</comment>
<evidence type="ECO:0000256" key="5">
    <source>
        <dbReference type="ARBA" id="ARBA00022763"/>
    </source>
</evidence>
<evidence type="ECO:0000313" key="12">
    <source>
        <dbReference type="EMBL" id="HIQ63362.1"/>
    </source>
</evidence>
<keyword evidence="5 9" id="KW-0227">DNA damage</keyword>
<dbReference type="InterPro" id="IPR027417">
    <property type="entry name" value="P-loop_NTPase"/>
</dbReference>
<accession>A0A9D0YWI0</accession>